<evidence type="ECO:0000313" key="4">
    <source>
        <dbReference type="RefSeq" id="XP_030766311.1"/>
    </source>
</evidence>
<protein>
    <submittedName>
        <fullName evidence="4">Jerky protein homolog-like</fullName>
    </submittedName>
</protein>
<dbReference type="OrthoDB" id="6749896at2759"/>
<keyword evidence="3" id="KW-1185">Reference proteome</keyword>
<feature type="domain" description="DDE-1" evidence="2">
    <location>
        <begin position="7"/>
        <end position="112"/>
    </location>
</feature>
<feature type="region of interest" description="Disordered" evidence="1">
    <location>
        <begin position="186"/>
        <end position="208"/>
    </location>
</feature>
<accession>A0A6J2YST9</accession>
<proteinExistence type="predicted"/>
<dbReference type="GeneID" id="115890264"/>
<dbReference type="InParanoid" id="A0A6J2YST9"/>
<dbReference type="PANTHER" id="PTHR19303:SF73">
    <property type="entry name" value="PROTEIN PDC2"/>
    <property type="match status" value="1"/>
</dbReference>
<reference evidence="4" key="1">
    <citation type="submission" date="2025-08" db="UniProtKB">
        <authorList>
            <consortium name="RefSeq"/>
        </authorList>
    </citation>
    <scope>IDENTIFICATION</scope>
    <source>
        <tissue evidence="4">Gonads</tissue>
    </source>
</reference>
<feature type="compositionally biased region" description="Basic and acidic residues" evidence="1">
    <location>
        <begin position="186"/>
        <end position="196"/>
    </location>
</feature>
<evidence type="ECO:0000259" key="2">
    <source>
        <dbReference type="Pfam" id="PF03184"/>
    </source>
</evidence>
<dbReference type="InterPro" id="IPR050863">
    <property type="entry name" value="CenT-Element_Derived"/>
</dbReference>
<dbReference type="Proteomes" id="UP000504635">
    <property type="component" value="Unplaced"/>
</dbReference>
<dbReference type="GO" id="GO:0003677">
    <property type="term" value="F:DNA binding"/>
    <property type="evidence" value="ECO:0007669"/>
    <property type="project" value="TreeGrafter"/>
</dbReference>
<sequence length="266" mass="30659">MFIPEVTKFLRSQNLQVKAVLLLDNASSHSPPEELKSDYGSIFTIYMPLNVTPLIQPMDQNAIRLTKQFNRKHLLSQIIGTDKDIGETLKSLSLKDAIVNLALAWKNLKPEVMLLKNLNPEKCWYNLLSPLANEDDDEEEIPLSVLRSRIMNEEIDTVRSEIDNLLQAFNPEVNIYTMDVDGWNKDILPDKESEDHSESDENCQDQERGEVEVIRERVTTESAIKSLNNVIQWAEENEAEYSNLLVLQNLRNEMVQKGFMRQKQTN</sequence>
<organism evidence="3 4">
    <name type="scientific">Sitophilus oryzae</name>
    <name type="common">Rice weevil</name>
    <name type="synonym">Curculio oryzae</name>
    <dbReference type="NCBI Taxonomy" id="7048"/>
    <lineage>
        <taxon>Eukaryota</taxon>
        <taxon>Metazoa</taxon>
        <taxon>Ecdysozoa</taxon>
        <taxon>Arthropoda</taxon>
        <taxon>Hexapoda</taxon>
        <taxon>Insecta</taxon>
        <taxon>Pterygota</taxon>
        <taxon>Neoptera</taxon>
        <taxon>Endopterygota</taxon>
        <taxon>Coleoptera</taxon>
        <taxon>Polyphaga</taxon>
        <taxon>Cucujiformia</taxon>
        <taxon>Curculionidae</taxon>
        <taxon>Dryophthorinae</taxon>
        <taxon>Sitophilus</taxon>
    </lineage>
</organism>
<dbReference type="KEGG" id="soy:115890264"/>
<name>A0A6J2YST9_SITOR</name>
<dbReference type="InterPro" id="IPR004875">
    <property type="entry name" value="DDE_SF_endonuclease_dom"/>
</dbReference>
<dbReference type="RefSeq" id="XP_030766311.1">
    <property type="nucleotide sequence ID" value="XM_030910451.1"/>
</dbReference>
<evidence type="ECO:0000256" key="1">
    <source>
        <dbReference type="SAM" id="MobiDB-lite"/>
    </source>
</evidence>
<dbReference type="GO" id="GO:0005634">
    <property type="term" value="C:nucleus"/>
    <property type="evidence" value="ECO:0007669"/>
    <property type="project" value="TreeGrafter"/>
</dbReference>
<dbReference type="PANTHER" id="PTHR19303">
    <property type="entry name" value="TRANSPOSON"/>
    <property type="match status" value="1"/>
</dbReference>
<evidence type="ECO:0000313" key="3">
    <source>
        <dbReference type="Proteomes" id="UP000504635"/>
    </source>
</evidence>
<gene>
    <name evidence="4" type="primary">LOC115890264</name>
</gene>
<dbReference type="AlphaFoldDB" id="A0A6J2YST9"/>
<dbReference type="Pfam" id="PF03184">
    <property type="entry name" value="DDE_1"/>
    <property type="match status" value="1"/>
</dbReference>